<keyword evidence="4" id="KW-1185">Reference proteome</keyword>
<reference evidence="3" key="1">
    <citation type="submission" date="2018-04" db="EMBL/GenBank/DDBJ databases">
        <title>Whole genome sequencing of Hypsizygus marmoreus.</title>
        <authorList>
            <person name="Choi I.-G."/>
            <person name="Min B."/>
            <person name="Kim J.-G."/>
            <person name="Kim S."/>
            <person name="Oh Y.-L."/>
            <person name="Kong W.-S."/>
            <person name="Park H."/>
            <person name="Jeong J."/>
            <person name="Song E.-S."/>
        </authorList>
    </citation>
    <scope>NUCLEOTIDE SEQUENCE [LARGE SCALE GENOMIC DNA]</scope>
    <source>
        <strain evidence="3">51987-8</strain>
    </source>
</reference>
<proteinExistence type="predicted"/>
<comment type="caution">
    <text evidence="3">The sequence shown here is derived from an EMBL/GenBank/DDBJ whole genome shotgun (WGS) entry which is preliminary data.</text>
</comment>
<dbReference type="AlphaFoldDB" id="A0A369IZX5"/>
<feature type="compositionally biased region" description="Basic and acidic residues" evidence="1">
    <location>
        <begin position="12"/>
        <end position="23"/>
    </location>
</feature>
<dbReference type="PROSITE" id="PS50097">
    <property type="entry name" value="BTB"/>
    <property type="match status" value="1"/>
</dbReference>
<dbReference type="InParanoid" id="A0A369IZX5"/>
<dbReference type="Proteomes" id="UP000076154">
    <property type="component" value="Unassembled WGS sequence"/>
</dbReference>
<evidence type="ECO:0000256" key="1">
    <source>
        <dbReference type="SAM" id="MobiDB-lite"/>
    </source>
</evidence>
<dbReference type="OrthoDB" id="2799068at2759"/>
<accession>A0A369IZX5</accession>
<dbReference type="InterPro" id="IPR000210">
    <property type="entry name" value="BTB/POZ_dom"/>
</dbReference>
<evidence type="ECO:0000313" key="4">
    <source>
        <dbReference type="Proteomes" id="UP000076154"/>
    </source>
</evidence>
<protein>
    <recommendedName>
        <fullName evidence="2">BTB domain-containing protein</fullName>
    </recommendedName>
</protein>
<gene>
    <name evidence="3" type="ORF">Hypma_004731</name>
</gene>
<dbReference type="Gene3D" id="3.30.710.10">
    <property type="entry name" value="Potassium Channel Kv1.1, Chain A"/>
    <property type="match status" value="1"/>
</dbReference>
<feature type="domain" description="BTB" evidence="2">
    <location>
        <begin position="55"/>
        <end position="120"/>
    </location>
</feature>
<dbReference type="Pfam" id="PF00651">
    <property type="entry name" value="BTB"/>
    <property type="match status" value="1"/>
</dbReference>
<dbReference type="CDD" id="cd18186">
    <property type="entry name" value="BTB_POZ_ZBTB_KLHL-like"/>
    <property type="match status" value="1"/>
</dbReference>
<evidence type="ECO:0000313" key="3">
    <source>
        <dbReference type="EMBL" id="RDB15308.1"/>
    </source>
</evidence>
<dbReference type="SMART" id="SM00225">
    <property type="entry name" value="BTB"/>
    <property type="match status" value="1"/>
</dbReference>
<dbReference type="SUPFAM" id="SSF54695">
    <property type="entry name" value="POZ domain"/>
    <property type="match status" value="1"/>
</dbReference>
<sequence>MSSSGGSDIVVDNDRNPELESPRPSKRQKTDTTTTATKDDSALPSRSKNIWIDDGNVILHAEQTLFRVHKSILSRESSVFDDMFKVPQPANEPTIEGCPVIWISDSDVEVECFLRALYDGWWYYGLTLAGMGAISAILRISRKYDCPNLCRRTMARLKLEYPKTLVEWDKSRDLWRGIAGSKGVDIQAVNLAAELSLDMILPAAYAACIETRSFDELLRGVELDGKVVNLSPDAKMACISGVQKFAQAQLEHTFKWLVGSPPSNPPVSAACSQPRTCLVLKLQTLAFFIGKTPKALAGLNTWDEWIEKDTFTSKLCSKCRAEAKDSFTEGRDALWTSLPSLFGLPTWEDMKDE</sequence>
<dbReference type="InterPro" id="IPR011333">
    <property type="entry name" value="SKP1/BTB/POZ_sf"/>
</dbReference>
<evidence type="ECO:0000259" key="2">
    <source>
        <dbReference type="PROSITE" id="PS50097"/>
    </source>
</evidence>
<name>A0A369IZX5_HYPMA</name>
<organism evidence="3 4">
    <name type="scientific">Hypsizygus marmoreus</name>
    <name type="common">White beech mushroom</name>
    <name type="synonym">Agaricus marmoreus</name>
    <dbReference type="NCBI Taxonomy" id="39966"/>
    <lineage>
        <taxon>Eukaryota</taxon>
        <taxon>Fungi</taxon>
        <taxon>Dikarya</taxon>
        <taxon>Basidiomycota</taxon>
        <taxon>Agaricomycotina</taxon>
        <taxon>Agaricomycetes</taxon>
        <taxon>Agaricomycetidae</taxon>
        <taxon>Agaricales</taxon>
        <taxon>Tricholomatineae</taxon>
        <taxon>Lyophyllaceae</taxon>
        <taxon>Hypsizygus</taxon>
    </lineage>
</organism>
<dbReference type="EMBL" id="LUEZ02000184">
    <property type="protein sequence ID" value="RDB15308.1"/>
    <property type="molecule type" value="Genomic_DNA"/>
</dbReference>
<feature type="region of interest" description="Disordered" evidence="1">
    <location>
        <begin position="1"/>
        <end position="42"/>
    </location>
</feature>